<feature type="non-terminal residue" evidence="2">
    <location>
        <position position="1"/>
    </location>
</feature>
<keyword evidence="3" id="KW-1185">Reference proteome</keyword>
<evidence type="ECO:0000313" key="2">
    <source>
        <dbReference type="EMBL" id="MCS3903686.1"/>
    </source>
</evidence>
<evidence type="ECO:0008006" key="4">
    <source>
        <dbReference type="Google" id="ProtNLM"/>
    </source>
</evidence>
<evidence type="ECO:0000313" key="3">
    <source>
        <dbReference type="Proteomes" id="UP001204445"/>
    </source>
</evidence>
<accession>A0AAE3L1Y3</accession>
<comment type="caution">
    <text evidence="2">The sequence shown here is derived from an EMBL/GenBank/DDBJ whole genome shotgun (WGS) entry which is preliminary data.</text>
</comment>
<gene>
    <name evidence="2" type="ORF">J2T55_001717</name>
</gene>
<feature type="region of interest" description="Disordered" evidence="1">
    <location>
        <begin position="59"/>
        <end position="88"/>
    </location>
</feature>
<reference evidence="2" key="1">
    <citation type="submission" date="2022-08" db="EMBL/GenBank/DDBJ databases">
        <title>Genomic Encyclopedia of Type Strains, Phase III (KMG-III): the genomes of soil and plant-associated and newly described type strains.</title>
        <authorList>
            <person name="Whitman W."/>
        </authorList>
    </citation>
    <scope>NUCLEOTIDE SEQUENCE</scope>
    <source>
        <strain evidence="2">HMT 1</strain>
    </source>
</reference>
<dbReference type="EMBL" id="JANUCT010000011">
    <property type="protein sequence ID" value="MCS3903686.1"/>
    <property type="molecule type" value="Genomic_DNA"/>
</dbReference>
<dbReference type="AlphaFoldDB" id="A0AAE3L1Y3"/>
<name>A0AAE3L1Y3_9GAMM</name>
<protein>
    <recommendedName>
        <fullName evidence="4">IS4 family transposase</fullName>
    </recommendedName>
</protein>
<dbReference type="Proteomes" id="UP001204445">
    <property type="component" value="Unassembled WGS sequence"/>
</dbReference>
<organism evidence="2 3">
    <name type="scientific">Methylohalomonas lacus</name>
    <dbReference type="NCBI Taxonomy" id="398773"/>
    <lineage>
        <taxon>Bacteria</taxon>
        <taxon>Pseudomonadati</taxon>
        <taxon>Pseudomonadota</taxon>
        <taxon>Gammaproteobacteria</taxon>
        <taxon>Methylohalomonadales</taxon>
        <taxon>Methylohalomonadaceae</taxon>
        <taxon>Methylohalomonas</taxon>
    </lineage>
</organism>
<feature type="compositionally biased region" description="Basic residues" evidence="1">
    <location>
        <begin position="63"/>
        <end position="88"/>
    </location>
</feature>
<evidence type="ECO:0000256" key="1">
    <source>
        <dbReference type="SAM" id="MobiDB-lite"/>
    </source>
</evidence>
<proteinExistence type="predicted"/>
<sequence length="88" mass="10385">RLEITRIASDADVPPQRISFVMALRYIQDEFLWCAIASPGSIPKKLRDLRHNVKQFIVPERKRPPKPRAVRRNKTQYPIHPKKRNCLN</sequence>